<protein>
    <submittedName>
        <fullName evidence="1">Uncharacterized protein</fullName>
    </submittedName>
</protein>
<reference evidence="2" key="1">
    <citation type="journal article" date="2022" name="Mol. Ecol. Resour.">
        <title>The genomes of chicory, endive, great burdock and yacon provide insights into Asteraceae palaeo-polyploidization history and plant inulin production.</title>
        <authorList>
            <person name="Fan W."/>
            <person name="Wang S."/>
            <person name="Wang H."/>
            <person name="Wang A."/>
            <person name="Jiang F."/>
            <person name="Liu H."/>
            <person name="Zhao H."/>
            <person name="Xu D."/>
            <person name="Zhang Y."/>
        </authorList>
    </citation>
    <scope>NUCLEOTIDE SEQUENCE [LARGE SCALE GENOMIC DNA]</scope>
    <source>
        <strain evidence="2">cv. Niubang</strain>
    </source>
</reference>
<reference evidence="1 2" key="2">
    <citation type="journal article" date="2022" name="Mol. Ecol. Resour.">
        <title>The genomes of chicory, endive, great burdock and yacon provide insights into Asteraceae paleo-polyploidization history and plant inulin production.</title>
        <authorList>
            <person name="Fan W."/>
            <person name="Wang S."/>
            <person name="Wang H."/>
            <person name="Wang A."/>
            <person name="Jiang F."/>
            <person name="Liu H."/>
            <person name="Zhao H."/>
            <person name="Xu D."/>
            <person name="Zhang Y."/>
        </authorList>
    </citation>
    <scope>NUCLEOTIDE SEQUENCE [LARGE SCALE GENOMIC DNA]</scope>
    <source>
        <strain evidence="2">cv. Niubang</strain>
    </source>
</reference>
<keyword evidence="2" id="KW-1185">Reference proteome</keyword>
<gene>
    <name evidence="1" type="ORF">L6452_34310</name>
</gene>
<evidence type="ECO:0000313" key="2">
    <source>
        <dbReference type="Proteomes" id="UP001055879"/>
    </source>
</evidence>
<dbReference type="EMBL" id="CM042058">
    <property type="protein sequence ID" value="KAI3685077.1"/>
    <property type="molecule type" value="Genomic_DNA"/>
</dbReference>
<proteinExistence type="predicted"/>
<organism evidence="1 2">
    <name type="scientific">Arctium lappa</name>
    <name type="common">Greater burdock</name>
    <name type="synonym">Lappa major</name>
    <dbReference type="NCBI Taxonomy" id="4217"/>
    <lineage>
        <taxon>Eukaryota</taxon>
        <taxon>Viridiplantae</taxon>
        <taxon>Streptophyta</taxon>
        <taxon>Embryophyta</taxon>
        <taxon>Tracheophyta</taxon>
        <taxon>Spermatophyta</taxon>
        <taxon>Magnoliopsida</taxon>
        <taxon>eudicotyledons</taxon>
        <taxon>Gunneridae</taxon>
        <taxon>Pentapetalae</taxon>
        <taxon>asterids</taxon>
        <taxon>campanulids</taxon>
        <taxon>Asterales</taxon>
        <taxon>Asteraceae</taxon>
        <taxon>Carduoideae</taxon>
        <taxon>Cardueae</taxon>
        <taxon>Arctiinae</taxon>
        <taxon>Arctium</taxon>
    </lineage>
</organism>
<comment type="caution">
    <text evidence="1">The sequence shown here is derived from an EMBL/GenBank/DDBJ whole genome shotgun (WGS) entry which is preliminary data.</text>
</comment>
<accession>A0ACB8YIK1</accession>
<evidence type="ECO:0000313" key="1">
    <source>
        <dbReference type="EMBL" id="KAI3685077.1"/>
    </source>
</evidence>
<name>A0ACB8YIK1_ARCLA</name>
<dbReference type="Proteomes" id="UP001055879">
    <property type="component" value="Linkage Group LG12"/>
</dbReference>
<sequence length="234" mass="27073">MQEAFPSSTMADEEEEDKEERTLFVPPDALIEWERFQLRPIPDQFQFQSQSPSQSPSLSDPIGSGEIWSTIHEDHQPSVVFPPVNHEGIHLHHHQDVREIDVERAVPPSPVSSPRRRPVAMAESVAVRWWDAGMEALRFKFMDIVSFLRSFSMNRGGLLRSHFPLAGSVVLLLLFYLSSRRRRRRRRESIIQLIRIIKEKDEKIHQLLYQIARMNELLLATHHGIPMISKATSA</sequence>